<dbReference type="Gene3D" id="3.40.50.150">
    <property type="entry name" value="Vaccinia Virus protein VP39"/>
    <property type="match status" value="1"/>
</dbReference>
<dbReference type="GO" id="GO:0102208">
    <property type="term" value="F:2-polyprenyl-6-hydroxyphenol methylase activity"/>
    <property type="evidence" value="ECO:0007669"/>
    <property type="project" value="UniProtKB-EC"/>
</dbReference>
<accession>A0A1J5RES4</accession>
<dbReference type="Pfam" id="PF13489">
    <property type="entry name" value="Methyltransf_23"/>
    <property type="match status" value="1"/>
</dbReference>
<comment type="caution">
    <text evidence="4">The sequence shown here is derived from an EMBL/GenBank/DDBJ whole genome shotgun (WGS) entry which is preliminary data.</text>
</comment>
<evidence type="ECO:0000256" key="3">
    <source>
        <dbReference type="ARBA" id="ARBA00022691"/>
    </source>
</evidence>
<organism evidence="4">
    <name type="scientific">mine drainage metagenome</name>
    <dbReference type="NCBI Taxonomy" id="410659"/>
    <lineage>
        <taxon>unclassified sequences</taxon>
        <taxon>metagenomes</taxon>
        <taxon>ecological metagenomes</taxon>
    </lineage>
</organism>
<dbReference type="EMBL" id="MLJW01000198">
    <property type="protein sequence ID" value="OIQ93866.1"/>
    <property type="molecule type" value="Genomic_DNA"/>
</dbReference>
<dbReference type="PANTHER" id="PTHR43464">
    <property type="entry name" value="METHYLTRANSFERASE"/>
    <property type="match status" value="1"/>
</dbReference>
<name>A0A1J5RES4_9ZZZZ</name>
<dbReference type="InterPro" id="IPR029063">
    <property type="entry name" value="SAM-dependent_MTases_sf"/>
</dbReference>
<dbReference type="CDD" id="cd02440">
    <property type="entry name" value="AdoMet_MTases"/>
    <property type="match status" value="1"/>
</dbReference>
<dbReference type="GO" id="GO:0061542">
    <property type="term" value="F:3-demethylubiquinol 3-O-methyltransferase activity"/>
    <property type="evidence" value="ECO:0007669"/>
    <property type="project" value="UniProtKB-EC"/>
</dbReference>
<dbReference type="PANTHER" id="PTHR43464:SF19">
    <property type="entry name" value="UBIQUINONE BIOSYNTHESIS O-METHYLTRANSFERASE, MITOCHONDRIAL"/>
    <property type="match status" value="1"/>
</dbReference>
<keyword evidence="3" id="KW-0949">S-adenosyl-L-methionine</keyword>
<dbReference type="GO" id="GO:0032259">
    <property type="term" value="P:methylation"/>
    <property type="evidence" value="ECO:0007669"/>
    <property type="project" value="UniProtKB-KW"/>
</dbReference>
<dbReference type="EC" id="2.1.1.222" evidence="4"/>
<reference evidence="4" key="1">
    <citation type="submission" date="2016-10" db="EMBL/GenBank/DDBJ databases">
        <title>Sequence of Gallionella enrichment culture.</title>
        <authorList>
            <person name="Poehlein A."/>
            <person name="Muehling M."/>
            <person name="Daniel R."/>
        </authorList>
    </citation>
    <scope>NUCLEOTIDE SEQUENCE</scope>
</reference>
<proteinExistence type="predicted"/>
<dbReference type="AlphaFoldDB" id="A0A1J5RES4"/>
<evidence type="ECO:0000256" key="2">
    <source>
        <dbReference type="ARBA" id="ARBA00022679"/>
    </source>
</evidence>
<dbReference type="SUPFAM" id="SSF53335">
    <property type="entry name" value="S-adenosyl-L-methionine-dependent methyltransferases"/>
    <property type="match status" value="1"/>
</dbReference>
<evidence type="ECO:0000256" key="1">
    <source>
        <dbReference type="ARBA" id="ARBA00022603"/>
    </source>
</evidence>
<keyword evidence="1 4" id="KW-0489">Methyltransferase</keyword>
<sequence>MPRNPAGLNVDPATAAYYAAHAPELAARYEQVASPLASHFAAAFAAGGRVLDVGCGSGRDLTALRAAGFDAFGVEPVDALRAQALRLHPELDGRIATGALPALGEPFGGHFDGVLCSAVLMHLPQAELLDAARALSALLRPHGRLLVSVPLSRGEPLQHDRDADGRLFTPLVPEALQLLFERIGLQPIGRWDADDALQRTGTRWSTLLFERRAADPV</sequence>
<evidence type="ECO:0000313" key="4">
    <source>
        <dbReference type="EMBL" id="OIQ93866.1"/>
    </source>
</evidence>
<gene>
    <name evidence="4" type="primary">ubiG_24</name>
    <name evidence="4" type="ORF">GALL_241520</name>
</gene>
<dbReference type="EC" id="2.1.1.64" evidence="4"/>
<keyword evidence="2 4" id="KW-0808">Transferase</keyword>
<protein>
    <submittedName>
        <fullName evidence="4">Ubiquinone biosynthesis O-methyltransferase</fullName>
        <ecNumber evidence="4">2.1.1.222</ecNumber>
        <ecNumber evidence="4">2.1.1.64</ecNumber>
    </submittedName>
</protein>
<keyword evidence="4" id="KW-0830">Ubiquinone</keyword>